<sequence length="366" mass="40549">MNRPITSLDSYRLLGRSGLRVSPLCLGTMTFGSEWGWGADEATSEAIFRAYAERGGNFIDTANFYTEGTSERIIGRCIANDRDRFVLSTKYTLNMRHGDPNAGGNHRKSLMQAVEASLKRLGTDYIDLYWVHAWEYRTPIEEVMRALDDLVRQGKVLYLGASDFPAWKVAEANTLAELMGWSRFIGLQVEYNLVQRDSERDLVPMAAELGLGVMPWSPLAGGLLTGKYTRNDIERQRHASESGELLAFGGQQRLLLPSERQLAIADAVREIAEELACAPAQVALGWLLTRPTVTCPIVGARYLAQLEDNLGALDVPFSDGQLARLDRLSRVELGFPHDFITSQFVNENVTGGARIPPQRVAVRAGS</sequence>
<organism evidence="3 4">
    <name type="scientific">Halomonas sulfidivorans</name>
    <dbReference type="NCBI Taxonomy" id="2733488"/>
    <lineage>
        <taxon>Bacteria</taxon>
        <taxon>Pseudomonadati</taxon>
        <taxon>Pseudomonadota</taxon>
        <taxon>Gammaproteobacteria</taxon>
        <taxon>Oceanospirillales</taxon>
        <taxon>Halomonadaceae</taxon>
        <taxon>Halomonas</taxon>
    </lineage>
</organism>
<dbReference type="SUPFAM" id="SSF51430">
    <property type="entry name" value="NAD(P)-linked oxidoreductase"/>
    <property type="match status" value="1"/>
</dbReference>
<gene>
    <name evidence="3" type="ORF">HNO53_03175</name>
</gene>
<dbReference type="InterPro" id="IPR050523">
    <property type="entry name" value="AKR_Detox_Biosynth"/>
</dbReference>
<proteinExistence type="predicted"/>
<keyword evidence="1" id="KW-0560">Oxidoreductase</keyword>
<protein>
    <submittedName>
        <fullName evidence="3">Aldo/keto reductase</fullName>
    </submittedName>
</protein>
<reference evidence="3 4" key="1">
    <citation type="journal article" date="2021" name="Front. Microbiol.">
        <title>Aerobic Denitrification and Heterotrophic Sulfur Oxidation in the Genus Halomonas Revealed by Six Novel Species Characterizations and Genome-Based Analysis.</title>
        <authorList>
            <person name="Wang L."/>
            <person name="Shao Z."/>
        </authorList>
    </citation>
    <scope>NUCLEOTIDE SEQUENCE [LARGE SCALE GENOMIC DNA]</scope>
    <source>
        <strain evidence="3 4">MCCC 1A13718</strain>
    </source>
</reference>
<evidence type="ECO:0000313" key="3">
    <source>
        <dbReference type="EMBL" id="QTP57814.1"/>
    </source>
</evidence>
<feature type="domain" description="NADP-dependent oxidoreductase" evidence="2">
    <location>
        <begin position="23"/>
        <end position="329"/>
    </location>
</feature>
<dbReference type="PANTHER" id="PTHR43364:SF4">
    <property type="entry name" value="NAD(P)-LINKED OXIDOREDUCTASE SUPERFAMILY PROTEIN"/>
    <property type="match status" value="1"/>
</dbReference>
<dbReference type="InterPro" id="IPR036812">
    <property type="entry name" value="NAD(P)_OxRdtase_dom_sf"/>
</dbReference>
<dbReference type="EMBL" id="CP053383">
    <property type="protein sequence ID" value="QTP57814.1"/>
    <property type="molecule type" value="Genomic_DNA"/>
</dbReference>
<name>A0ABX7WCG0_9GAMM</name>
<dbReference type="InterPro" id="IPR023210">
    <property type="entry name" value="NADP_OxRdtase_dom"/>
</dbReference>
<dbReference type="RefSeq" id="WP_209476182.1">
    <property type="nucleotide sequence ID" value="NZ_CP053383.1"/>
</dbReference>
<dbReference type="Pfam" id="PF00248">
    <property type="entry name" value="Aldo_ket_red"/>
    <property type="match status" value="1"/>
</dbReference>
<dbReference type="PANTHER" id="PTHR43364">
    <property type="entry name" value="NADH-SPECIFIC METHYLGLYOXAL REDUCTASE-RELATED"/>
    <property type="match status" value="1"/>
</dbReference>
<accession>A0ABX7WCG0</accession>
<dbReference type="Gene3D" id="3.20.20.100">
    <property type="entry name" value="NADP-dependent oxidoreductase domain"/>
    <property type="match status" value="1"/>
</dbReference>
<keyword evidence="4" id="KW-1185">Reference proteome</keyword>
<dbReference type="Proteomes" id="UP000671845">
    <property type="component" value="Chromosome"/>
</dbReference>
<evidence type="ECO:0000259" key="2">
    <source>
        <dbReference type="Pfam" id="PF00248"/>
    </source>
</evidence>
<evidence type="ECO:0000256" key="1">
    <source>
        <dbReference type="ARBA" id="ARBA00023002"/>
    </source>
</evidence>
<evidence type="ECO:0000313" key="4">
    <source>
        <dbReference type="Proteomes" id="UP000671845"/>
    </source>
</evidence>
<dbReference type="CDD" id="cd19080">
    <property type="entry name" value="AKR_AKR9A_9B"/>
    <property type="match status" value="1"/>
</dbReference>